<gene>
    <name evidence="2" type="ORF">A7979_10710</name>
</gene>
<name>A0A1Y1RSK7_9MICC</name>
<evidence type="ECO:0000259" key="1">
    <source>
        <dbReference type="Pfam" id="PF08241"/>
    </source>
</evidence>
<dbReference type="InterPro" id="IPR013216">
    <property type="entry name" value="Methyltransf_11"/>
</dbReference>
<evidence type="ECO:0000313" key="2">
    <source>
        <dbReference type="EMBL" id="ORC22619.1"/>
    </source>
</evidence>
<dbReference type="Proteomes" id="UP000192359">
    <property type="component" value="Unassembled WGS sequence"/>
</dbReference>
<dbReference type="PANTHER" id="PTHR43591:SF24">
    <property type="entry name" value="2-METHOXY-6-POLYPRENYL-1,4-BENZOQUINOL METHYLASE, MITOCHONDRIAL"/>
    <property type="match status" value="1"/>
</dbReference>
<dbReference type="PANTHER" id="PTHR43591">
    <property type="entry name" value="METHYLTRANSFERASE"/>
    <property type="match status" value="1"/>
</dbReference>
<feature type="domain" description="Methyltransferase type 11" evidence="1">
    <location>
        <begin position="41"/>
        <end position="141"/>
    </location>
</feature>
<organism evidence="2 3">
    <name type="scientific">Rothia nasimurium</name>
    <dbReference type="NCBI Taxonomy" id="85336"/>
    <lineage>
        <taxon>Bacteria</taxon>
        <taxon>Bacillati</taxon>
        <taxon>Actinomycetota</taxon>
        <taxon>Actinomycetes</taxon>
        <taxon>Micrococcales</taxon>
        <taxon>Micrococcaceae</taxon>
        <taxon>Rothia</taxon>
    </lineage>
</organism>
<dbReference type="SUPFAM" id="SSF53335">
    <property type="entry name" value="S-adenosyl-L-methionine-dependent methyltransferases"/>
    <property type="match status" value="1"/>
</dbReference>
<proteinExistence type="predicted"/>
<dbReference type="GO" id="GO:0008757">
    <property type="term" value="F:S-adenosylmethionine-dependent methyltransferase activity"/>
    <property type="evidence" value="ECO:0007669"/>
    <property type="project" value="InterPro"/>
</dbReference>
<sequence length="274" mass="30166">MASRPYTHGHTPAVLQAHQQRTAQNSAAYLLPFLTAGMHVLDIGAGPGTITADFARITSRVTATEIGEEELSLSQRHFEHQGLTPENGIEAFFSVENICSLSFPDSSFDIVHAHQVIQHIGNPVLALREMARVVKPGGYVAVRDADYEGFFWFADSEHLTHWRELYLEAARANGGEPSAGRRLPAYAAEAGLRGAQFSNSTWTYTGSEARWLADSWAMRLEESALGQQIIETGLCTHSDLNTIASGWRRWALSPASVFVMPHGEILWQKPIPSP</sequence>
<dbReference type="EMBL" id="LXWF01000008">
    <property type="protein sequence ID" value="ORC22619.1"/>
    <property type="molecule type" value="Genomic_DNA"/>
</dbReference>
<dbReference type="RefSeq" id="WP_083090941.1">
    <property type="nucleotide sequence ID" value="NZ_LXWF01000008.1"/>
</dbReference>
<keyword evidence="3" id="KW-1185">Reference proteome</keyword>
<accession>A0A1Y1RSK7</accession>
<evidence type="ECO:0000313" key="3">
    <source>
        <dbReference type="Proteomes" id="UP000192359"/>
    </source>
</evidence>
<dbReference type="OrthoDB" id="9795634at2"/>
<dbReference type="CDD" id="cd02440">
    <property type="entry name" value="AdoMet_MTases"/>
    <property type="match status" value="1"/>
</dbReference>
<dbReference type="Pfam" id="PF08241">
    <property type="entry name" value="Methyltransf_11"/>
    <property type="match status" value="1"/>
</dbReference>
<dbReference type="InterPro" id="IPR029063">
    <property type="entry name" value="SAM-dependent_MTases_sf"/>
</dbReference>
<protein>
    <recommendedName>
        <fullName evidence="1">Methyltransferase type 11 domain-containing protein</fullName>
    </recommendedName>
</protein>
<comment type="caution">
    <text evidence="2">The sequence shown here is derived from an EMBL/GenBank/DDBJ whole genome shotgun (WGS) entry which is preliminary data.</text>
</comment>
<reference evidence="2 3" key="1">
    <citation type="submission" date="2016-05" db="EMBL/GenBank/DDBJ databases">
        <title>Draft genome sequence of a porcine commensal Rothia nasimurium.</title>
        <authorList>
            <person name="Gaiser R.A."/>
            <person name="Van Baarlen P."/>
            <person name="Wells J.M."/>
        </authorList>
    </citation>
    <scope>NUCLEOTIDE SEQUENCE [LARGE SCALE GENOMIC DNA]</scope>
    <source>
        <strain evidence="2 3">PT-32</strain>
    </source>
</reference>
<dbReference type="AlphaFoldDB" id="A0A1Y1RSK7"/>
<dbReference type="Gene3D" id="3.40.50.150">
    <property type="entry name" value="Vaccinia Virus protein VP39"/>
    <property type="match status" value="1"/>
</dbReference>